<dbReference type="PANTHER" id="PTHR11358:SF26">
    <property type="entry name" value="GUANIDINO ACID HYDROLASE, MITOCHONDRIAL"/>
    <property type="match status" value="1"/>
</dbReference>
<reference evidence="4 5" key="1">
    <citation type="submission" date="2016-10" db="EMBL/GenBank/DDBJ databases">
        <authorList>
            <person name="Varghese N."/>
            <person name="Submissions S."/>
        </authorList>
    </citation>
    <scope>NUCLEOTIDE SEQUENCE [LARGE SCALE GENOMIC DNA]</scope>
    <source>
        <strain evidence="4 5">IAM 15147</strain>
    </source>
</reference>
<accession>A0AA94HMN6</accession>
<evidence type="ECO:0000256" key="1">
    <source>
        <dbReference type="ARBA" id="ARBA00022723"/>
    </source>
</evidence>
<dbReference type="SUPFAM" id="SSF52768">
    <property type="entry name" value="Arginase/deacetylase"/>
    <property type="match status" value="1"/>
</dbReference>
<dbReference type="InterPro" id="IPR023696">
    <property type="entry name" value="Ureohydrolase_dom_sf"/>
</dbReference>
<dbReference type="Proteomes" id="UP000198506">
    <property type="component" value="Unassembled WGS sequence"/>
</dbReference>
<sequence>MQLLLDQTTPDKTFLNAPLVQDVAELSTPYAYIGIPYGPPYHVTDMTLCAGGADEVRLESHRRHYALNWAHYDFDFDDALFPDGVPTVSDCGQVENDFRNPDAIWDAGIEKIEAIVNNGAVPLVVGGFDSIPPIVANALKGEKINILHIDSHLDFRHERYGVTQGYSSPIRRIRELPWIGDIVQVGLRGAGSARPQEVQDARDSGNELYTAWQVHDMGAQAILETLDRPGRWLITIDCDGLDTSIAPAIGAREPGGLTMHEARTLVAGLAKLNKVAALVFTEYQPGLDIQGITAHTIVRLMMNVIGNQRQPAPEIPFTG</sequence>
<name>A0AA94HMN6_9MICO</name>
<gene>
    <name evidence="4" type="ORF">SAMN04487783_1634</name>
</gene>
<keyword evidence="5" id="KW-1185">Reference proteome</keyword>
<dbReference type="RefSeq" id="WP_092917599.1">
    <property type="nucleotide sequence ID" value="NZ_FOZN01000002.1"/>
</dbReference>
<evidence type="ECO:0000313" key="5">
    <source>
        <dbReference type="Proteomes" id="UP000198506"/>
    </source>
</evidence>
<evidence type="ECO:0000256" key="2">
    <source>
        <dbReference type="ARBA" id="ARBA00022801"/>
    </source>
</evidence>
<organism evidence="4 5">
    <name type="scientific">Agrococcus baldri</name>
    <dbReference type="NCBI Taxonomy" id="153730"/>
    <lineage>
        <taxon>Bacteria</taxon>
        <taxon>Bacillati</taxon>
        <taxon>Actinomycetota</taxon>
        <taxon>Actinomycetes</taxon>
        <taxon>Micrococcales</taxon>
        <taxon>Microbacteriaceae</taxon>
        <taxon>Agrococcus</taxon>
    </lineage>
</organism>
<dbReference type="EMBL" id="FOZN01000002">
    <property type="protein sequence ID" value="SFS11833.1"/>
    <property type="molecule type" value="Genomic_DNA"/>
</dbReference>
<dbReference type="GO" id="GO:0008783">
    <property type="term" value="F:agmatinase activity"/>
    <property type="evidence" value="ECO:0007669"/>
    <property type="project" value="TreeGrafter"/>
</dbReference>
<dbReference type="PANTHER" id="PTHR11358">
    <property type="entry name" value="ARGINASE/AGMATINASE"/>
    <property type="match status" value="1"/>
</dbReference>
<proteinExistence type="inferred from homology"/>
<dbReference type="PROSITE" id="PS51409">
    <property type="entry name" value="ARGINASE_2"/>
    <property type="match status" value="1"/>
</dbReference>
<dbReference type="Pfam" id="PF00491">
    <property type="entry name" value="Arginase"/>
    <property type="match status" value="1"/>
</dbReference>
<dbReference type="GO" id="GO:0033389">
    <property type="term" value="P:putrescine biosynthetic process from arginine, via agmatine"/>
    <property type="evidence" value="ECO:0007669"/>
    <property type="project" value="TreeGrafter"/>
</dbReference>
<keyword evidence="1" id="KW-0479">Metal-binding</keyword>
<dbReference type="AlphaFoldDB" id="A0AA94HMN6"/>
<keyword evidence="2" id="KW-0378">Hydrolase</keyword>
<comment type="caution">
    <text evidence="4">The sequence shown here is derived from an EMBL/GenBank/DDBJ whole genome shotgun (WGS) entry which is preliminary data.</text>
</comment>
<dbReference type="Gene3D" id="3.40.800.10">
    <property type="entry name" value="Ureohydrolase domain"/>
    <property type="match status" value="1"/>
</dbReference>
<dbReference type="InterPro" id="IPR006035">
    <property type="entry name" value="Ureohydrolase"/>
</dbReference>
<protein>
    <submittedName>
        <fullName evidence="4">Agmatinase</fullName>
    </submittedName>
</protein>
<evidence type="ECO:0000313" key="4">
    <source>
        <dbReference type="EMBL" id="SFS11833.1"/>
    </source>
</evidence>
<comment type="similarity">
    <text evidence="3">Belongs to the arginase family.</text>
</comment>
<dbReference type="GO" id="GO:0046872">
    <property type="term" value="F:metal ion binding"/>
    <property type="evidence" value="ECO:0007669"/>
    <property type="project" value="UniProtKB-KW"/>
</dbReference>
<evidence type="ECO:0000256" key="3">
    <source>
        <dbReference type="PROSITE-ProRule" id="PRU00742"/>
    </source>
</evidence>